<evidence type="ECO:0000256" key="1">
    <source>
        <dbReference type="ARBA" id="ARBA00004651"/>
    </source>
</evidence>
<feature type="transmembrane region" description="Helical" evidence="6">
    <location>
        <begin position="148"/>
        <end position="177"/>
    </location>
</feature>
<name>A0A843YS56_9BURK</name>
<keyword evidence="4 6" id="KW-1133">Transmembrane helix</keyword>
<evidence type="ECO:0000313" key="7">
    <source>
        <dbReference type="EMBL" id="MQR00827.1"/>
    </source>
</evidence>
<keyword evidence="5 6" id="KW-0472">Membrane</keyword>
<dbReference type="PANTHER" id="PTHR30086:SF20">
    <property type="entry name" value="ARGININE EXPORTER PROTEIN ARGO-RELATED"/>
    <property type="match status" value="1"/>
</dbReference>
<evidence type="ECO:0000256" key="3">
    <source>
        <dbReference type="ARBA" id="ARBA00022692"/>
    </source>
</evidence>
<dbReference type="PIRSF" id="PIRSF006324">
    <property type="entry name" value="LeuE"/>
    <property type="match status" value="1"/>
</dbReference>
<dbReference type="GO" id="GO:0005886">
    <property type="term" value="C:plasma membrane"/>
    <property type="evidence" value="ECO:0007669"/>
    <property type="project" value="UniProtKB-SubCell"/>
</dbReference>
<dbReference type="PANTHER" id="PTHR30086">
    <property type="entry name" value="ARGININE EXPORTER PROTEIN ARGO"/>
    <property type="match status" value="1"/>
</dbReference>
<feature type="transmembrane region" description="Helical" evidence="6">
    <location>
        <begin position="121"/>
        <end position="142"/>
    </location>
</feature>
<feature type="transmembrane region" description="Helical" evidence="6">
    <location>
        <begin position="40"/>
        <end position="63"/>
    </location>
</feature>
<dbReference type="Proteomes" id="UP000451565">
    <property type="component" value="Unassembled WGS sequence"/>
</dbReference>
<feature type="transmembrane region" description="Helical" evidence="6">
    <location>
        <begin position="69"/>
        <end position="88"/>
    </location>
</feature>
<evidence type="ECO:0000256" key="4">
    <source>
        <dbReference type="ARBA" id="ARBA00022989"/>
    </source>
</evidence>
<dbReference type="AlphaFoldDB" id="A0A843YS56"/>
<comment type="caution">
    <text evidence="7">The sequence shown here is derived from an EMBL/GenBank/DDBJ whole genome shotgun (WGS) entry which is preliminary data.</text>
</comment>
<dbReference type="GO" id="GO:0015171">
    <property type="term" value="F:amino acid transmembrane transporter activity"/>
    <property type="evidence" value="ECO:0007669"/>
    <property type="project" value="TreeGrafter"/>
</dbReference>
<keyword evidence="3 6" id="KW-0812">Transmembrane</keyword>
<feature type="transmembrane region" description="Helical" evidence="6">
    <location>
        <begin position="6"/>
        <end position="28"/>
    </location>
</feature>
<sequence length="213" mass="22603">MHISNWLIFCGIALLTSFTPGPAVLLAISNSLAVGPRRAMIGSLGNAIGLFVVSAVAMAGMGAVLATSATAFMGLKIAGALYLIYLGIKQLRSKSSTLANVKVATTATSVHAAPRLFSHGLTVALTNPKAILFFTALFPQFLVHDAAIVGQFFVLTATFVACAFLSHTFYVLLARLLKKQFANPQRLRLFNYVSGGMFVVLGLSLLRLRNKAA</sequence>
<protein>
    <submittedName>
        <fullName evidence="7">LysE family translocator</fullName>
    </submittedName>
</protein>
<dbReference type="OrthoDB" id="9804822at2"/>
<organism evidence="7 8">
    <name type="scientific">Glaciimonas soli</name>
    <dbReference type="NCBI Taxonomy" id="2590999"/>
    <lineage>
        <taxon>Bacteria</taxon>
        <taxon>Pseudomonadati</taxon>
        <taxon>Pseudomonadota</taxon>
        <taxon>Betaproteobacteria</taxon>
        <taxon>Burkholderiales</taxon>
        <taxon>Oxalobacteraceae</taxon>
        <taxon>Glaciimonas</taxon>
    </lineage>
</organism>
<dbReference type="EMBL" id="WINI01000004">
    <property type="protein sequence ID" value="MQR00827.1"/>
    <property type="molecule type" value="Genomic_DNA"/>
</dbReference>
<feature type="transmembrane region" description="Helical" evidence="6">
    <location>
        <begin position="189"/>
        <end position="208"/>
    </location>
</feature>
<evidence type="ECO:0000313" key="8">
    <source>
        <dbReference type="Proteomes" id="UP000451565"/>
    </source>
</evidence>
<comment type="subcellular location">
    <subcellularLocation>
        <location evidence="1">Cell membrane</location>
        <topology evidence="1">Multi-pass membrane protein</topology>
    </subcellularLocation>
</comment>
<keyword evidence="2" id="KW-1003">Cell membrane</keyword>
<evidence type="ECO:0000256" key="6">
    <source>
        <dbReference type="SAM" id="Phobius"/>
    </source>
</evidence>
<reference evidence="7 8" key="1">
    <citation type="submission" date="2019-10" db="EMBL/GenBank/DDBJ databases">
        <title>Glaciimonas soli sp. nov., a psychrophilic bacterium isolated from the forest soil of a high elevation mountain in Taiwan.</title>
        <authorList>
            <person name="Wang L.-T."/>
            <person name="Shieh W.Y."/>
        </authorList>
    </citation>
    <scope>NUCLEOTIDE SEQUENCE [LARGE SCALE GENOMIC DNA]</scope>
    <source>
        <strain evidence="7 8">GS1</strain>
    </source>
</reference>
<keyword evidence="8" id="KW-1185">Reference proteome</keyword>
<evidence type="ECO:0000256" key="2">
    <source>
        <dbReference type="ARBA" id="ARBA00022475"/>
    </source>
</evidence>
<dbReference type="InterPro" id="IPR001123">
    <property type="entry name" value="LeuE-type"/>
</dbReference>
<gene>
    <name evidence="7" type="ORF">GEV47_09040</name>
</gene>
<evidence type="ECO:0000256" key="5">
    <source>
        <dbReference type="ARBA" id="ARBA00023136"/>
    </source>
</evidence>
<dbReference type="RefSeq" id="WP_153234444.1">
    <property type="nucleotide sequence ID" value="NZ_WINI01000004.1"/>
</dbReference>
<proteinExistence type="predicted"/>
<accession>A0A843YS56</accession>
<dbReference type="Pfam" id="PF01810">
    <property type="entry name" value="LysE"/>
    <property type="match status" value="1"/>
</dbReference>